<evidence type="ECO:0000256" key="7">
    <source>
        <dbReference type="ARBA" id="ARBA00023146"/>
    </source>
</evidence>
<keyword evidence="6" id="KW-0648">Protein biosynthesis</keyword>
<keyword evidence="5" id="KW-0067">ATP-binding</keyword>
<evidence type="ECO:0000259" key="8">
    <source>
        <dbReference type="Pfam" id="PF00133"/>
    </source>
</evidence>
<sequence>MRSQLKSLGYAIDWSREFATCRPDYYVHEQRMFTRLMCKGLAYRRNAVVNWDPVDQTVLANEQVIDGRGWRSGALVEKREIPQWFLRITDYAQELLDGLDELEGWPESVKTMQRNWNRPFRKAWRSSSTCAMSMAARWTRCACSPPARTR</sequence>
<reference evidence="10" key="1">
    <citation type="submission" date="2022-11" db="UniProtKB">
        <authorList>
            <consortium name="WormBaseParasite"/>
        </authorList>
    </citation>
    <scope>IDENTIFICATION</scope>
</reference>
<dbReference type="GO" id="GO:0006429">
    <property type="term" value="P:leucyl-tRNA aminoacylation"/>
    <property type="evidence" value="ECO:0007669"/>
    <property type="project" value="InterPro"/>
</dbReference>
<accession>A0A914YLX4</accession>
<evidence type="ECO:0000256" key="5">
    <source>
        <dbReference type="ARBA" id="ARBA00022840"/>
    </source>
</evidence>
<protein>
    <recommendedName>
        <fullName evidence="2">leucine--tRNA ligase</fullName>
        <ecNumber evidence="2">6.1.1.4</ecNumber>
    </recommendedName>
</protein>
<dbReference type="InterPro" id="IPR002302">
    <property type="entry name" value="Leu-tRNA-ligase"/>
</dbReference>
<dbReference type="Gene3D" id="3.40.50.620">
    <property type="entry name" value="HUPs"/>
    <property type="match status" value="1"/>
</dbReference>
<dbReference type="GO" id="GO:0004823">
    <property type="term" value="F:leucine-tRNA ligase activity"/>
    <property type="evidence" value="ECO:0007669"/>
    <property type="project" value="UniProtKB-EC"/>
</dbReference>
<evidence type="ECO:0000256" key="6">
    <source>
        <dbReference type="ARBA" id="ARBA00022917"/>
    </source>
</evidence>
<dbReference type="PANTHER" id="PTHR43740:SF2">
    <property type="entry name" value="LEUCINE--TRNA LIGASE, MITOCHONDRIAL"/>
    <property type="match status" value="1"/>
</dbReference>
<evidence type="ECO:0000256" key="3">
    <source>
        <dbReference type="ARBA" id="ARBA00022598"/>
    </source>
</evidence>
<dbReference type="GO" id="GO:0005829">
    <property type="term" value="C:cytosol"/>
    <property type="evidence" value="ECO:0007669"/>
    <property type="project" value="TreeGrafter"/>
</dbReference>
<keyword evidence="7" id="KW-0030">Aminoacyl-tRNA synthetase</keyword>
<dbReference type="WBParaSite" id="PSU_v2.g21331.t1">
    <property type="protein sequence ID" value="PSU_v2.g21331.t1"/>
    <property type="gene ID" value="PSU_v2.g21331"/>
</dbReference>
<keyword evidence="4" id="KW-0547">Nucleotide-binding</keyword>
<evidence type="ECO:0000256" key="2">
    <source>
        <dbReference type="ARBA" id="ARBA00013164"/>
    </source>
</evidence>
<dbReference type="InterPro" id="IPR014729">
    <property type="entry name" value="Rossmann-like_a/b/a_fold"/>
</dbReference>
<keyword evidence="3" id="KW-0436">Ligase</keyword>
<dbReference type="Pfam" id="PF00133">
    <property type="entry name" value="tRNA-synt_1"/>
    <property type="match status" value="1"/>
</dbReference>
<comment type="similarity">
    <text evidence="1">Belongs to the class-I aminoacyl-tRNA synthetase family.</text>
</comment>
<evidence type="ECO:0000256" key="4">
    <source>
        <dbReference type="ARBA" id="ARBA00022741"/>
    </source>
</evidence>
<keyword evidence="9" id="KW-1185">Reference proteome</keyword>
<dbReference type="InterPro" id="IPR002300">
    <property type="entry name" value="aa-tRNA-synth_Ia"/>
</dbReference>
<name>A0A914YLX4_9BILA</name>
<proteinExistence type="inferred from homology"/>
<evidence type="ECO:0000313" key="9">
    <source>
        <dbReference type="Proteomes" id="UP000887577"/>
    </source>
</evidence>
<dbReference type="PANTHER" id="PTHR43740">
    <property type="entry name" value="LEUCYL-TRNA SYNTHETASE"/>
    <property type="match status" value="1"/>
</dbReference>
<dbReference type="AlphaFoldDB" id="A0A914YLX4"/>
<dbReference type="SUPFAM" id="SSF52374">
    <property type="entry name" value="Nucleotidylyl transferase"/>
    <property type="match status" value="1"/>
</dbReference>
<feature type="domain" description="Aminoacyl-tRNA synthetase class Ia" evidence="8">
    <location>
        <begin position="2"/>
        <end position="118"/>
    </location>
</feature>
<dbReference type="EC" id="6.1.1.4" evidence="2"/>
<organism evidence="9 10">
    <name type="scientific">Panagrolaimus superbus</name>
    <dbReference type="NCBI Taxonomy" id="310955"/>
    <lineage>
        <taxon>Eukaryota</taxon>
        <taxon>Metazoa</taxon>
        <taxon>Ecdysozoa</taxon>
        <taxon>Nematoda</taxon>
        <taxon>Chromadorea</taxon>
        <taxon>Rhabditida</taxon>
        <taxon>Tylenchina</taxon>
        <taxon>Panagrolaimomorpha</taxon>
        <taxon>Panagrolaimoidea</taxon>
        <taxon>Panagrolaimidae</taxon>
        <taxon>Panagrolaimus</taxon>
    </lineage>
</organism>
<evidence type="ECO:0000256" key="1">
    <source>
        <dbReference type="ARBA" id="ARBA00005594"/>
    </source>
</evidence>
<dbReference type="Proteomes" id="UP000887577">
    <property type="component" value="Unplaced"/>
</dbReference>
<evidence type="ECO:0000313" key="10">
    <source>
        <dbReference type="WBParaSite" id="PSU_v2.g21331.t1"/>
    </source>
</evidence>
<dbReference type="PRINTS" id="PR00985">
    <property type="entry name" value="TRNASYNTHLEU"/>
</dbReference>
<dbReference type="GO" id="GO:0005524">
    <property type="term" value="F:ATP binding"/>
    <property type="evidence" value="ECO:0007669"/>
    <property type="project" value="UniProtKB-KW"/>
</dbReference>